<organism evidence="1 2">
    <name type="scientific">Holotrichia oblita</name>
    <name type="common">Chafer beetle</name>
    <dbReference type="NCBI Taxonomy" id="644536"/>
    <lineage>
        <taxon>Eukaryota</taxon>
        <taxon>Metazoa</taxon>
        <taxon>Ecdysozoa</taxon>
        <taxon>Arthropoda</taxon>
        <taxon>Hexapoda</taxon>
        <taxon>Insecta</taxon>
        <taxon>Pterygota</taxon>
        <taxon>Neoptera</taxon>
        <taxon>Endopterygota</taxon>
        <taxon>Coleoptera</taxon>
        <taxon>Polyphaga</taxon>
        <taxon>Scarabaeiformia</taxon>
        <taxon>Scarabaeidae</taxon>
        <taxon>Melolonthinae</taxon>
        <taxon>Holotrichia</taxon>
    </lineage>
</organism>
<name>A0ACB9T8J9_HOLOL</name>
<proteinExistence type="predicted"/>
<accession>A0ACB9T8J9</accession>
<evidence type="ECO:0000313" key="2">
    <source>
        <dbReference type="Proteomes" id="UP001056778"/>
    </source>
</evidence>
<dbReference type="EMBL" id="CM043018">
    <property type="protein sequence ID" value="KAI4463121.1"/>
    <property type="molecule type" value="Genomic_DNA"/>
</dbReference>
<sequence length="121" mass="14338">MRHFLSMFVLISTHGKWSNTEQVSFDVDARVFVPHWPRMSFPTKAERAKCWGARDEYWECLDKHGVQNAEKSGPCAEFRKLYETSCSSQWVKHFDRKRSYLQFKEKIEKDGYEPLDDPSKA</sequence>
<reference evidence="1" key="1">
    <citation type="submission" date="2022-04" db="EMBL/GenBank/DDBJ databases">
        <title>Chromosome-scale genome assembly of Holotrichia oblita Faldermann.</title>
        <authorList>
            <person name="Rongchong L."/>
        </authorList>
    </citation>
    <scope>NUCLEOTIDE SEQUENCE</scope>
    <source>
        <strain evidence="1">81SQS9</strain>
    </source>
</reference>
<gene>
    <name evidence="1" type="ORF">MML48_4g00017356</name>
</gene>
<comment type="caution">
    <text evidence="1">The sequence shown here is derived from an EMBL/GenBank/DDBJ whole genome shotgun (WGS) entry which is preliminary data.</text>
</comment>
<keyword evidence="2" id="KW-1185">Reference proteome</keyword>
<evidence type="ECO:0000313" key="1">
    <source>
        <dbReference type="EMBL" id="KAI4463121.1"/>
    </source>
</evidence>
<dbReference type="Proteomes" id="UP001056778">
    <property type="component" value="Chromosome 4"/>
</dbReference>
<protein>
    <submittedName>
        <fullName evidence="1">Cytochrome c oxidase assembly factor 6</fullName>
    </submittedName>
</protein>